<protein>
    <recommendedName>
        <fullName evidence="4">DUF4199 domain-containing protein</fullName>
    </recommendedName>
</protein>
<dbReference type="EMBL" id="JAAZKV010000030">
    <property type="protein sequence ID" value="NMA44892.1"/>
    <property type="molecule type" value="Genomic_DNA"/>
</dbReference>
<accession>A0A7K4C0D8</accession>
<feature type="transmembrane region" description="Helical" evidence="1">
    <location>
        <begin position="67"/>
        <end position="87"/>
    </location>
</feature>
<evidence type="ECO:0008006" key="4">
    <source>
        <dbReference type="Google" id="ProtNLM"/>
    </source>
</evidence>
<reference evidence="2 3" key="1">
    <citation type="journal article" date="2020" name="Biotechnol. Biofuels">
        <title>New insights from the biogas microbiome by comprehensive genome-resolved metagenomics of nearly 1600 species originating from multiple anaerobic digesters.</title>
        <authorList>
            <person name="Campanaro S."/>
            <person name="Treu L."/>
            <person name="Rodriguez-R L.M."/>
            <person name="Kovalovszki A."/>
            <person name="Ziels R.M."/>
            <person name="Maus I."/>
            <person name="Zhu X."/>
            <person name="Kougias P.G."/>
            <person name="Basile A."/>
            <person name="Luo G."/>
            <person name="Schluter A."/>
            <person name="Konstantinidis K.T."/>
            <person name="Angelidaki I."/>
        </authorList>
    </citation>
    <scope>NUCLEOTIDE SEQUENCE [LARGE SCALE GENOMIC DNA]</scope>
    <source>
        <strain evidence="2">AS22ysBPME_79</strain>
    </source>
</reference>
<keyword evidence="1" id="KW-1133">Transmembrane helix</keyword>
<feature type="transmembrane region" description="Helical" evidence="1">
    <location>
        <begin position="187"/>
        <end position="205"/>
    </location>
</feature>
<gene>
    <name evidence="2" type="ORF">GX950_03725</name>
</gene>
<evidence type="ECO:0000256" key="1">
    <source>
        <dbReference type="SAM" id="Phobius"/>
    </source>
</evidence>
<dbReference type="AlphaFoldDB" id="A0A7K4C0D8"/>
<dbReference type="Proteomes" id="UP000526302">
    <property type="component" value="Unassembled WGS sequence"/>
</dbReference>
<keyword evidence="1" id="KW-0472">Membrane</keyword>
<keyword evidence="1" id="KW-0812">Transmembrane</keyword>
<sequence>MSSKSVNQNTVFLIAYFLVAYLVLWFLGGACLDPFSGGTCLSKEAISGVSNIPVLQLFLPLNPWHSLMYWFAPIAGMIISYFVLKWYNQYFETKFASSIFMFAILVFALIFGYFINLNWYYGEAAALNSRDGLKVGLYFCVTEVNPADCSAMVGKINQELINQAQSNNLTTIQQNIPVNFWAELKESIYLTFMLGAMIGWLPLFVKNFLESKK</sequence>
<feature type="transmembrane region" description="Helical" evidence="1">
    <location>
        <begin position="12"/>
        <end position="28"/>
    </location>
</feature>
<proteinExistence type="predicted"/>
<comment type="caution">
    <text evidence="2">The sequence shown here is derived from an EMBL/GenBank/DDBJ whole genome shotgun (WGS) entry which is preliminary data.</text>
</comment>
<evidence type="ECO:0000313" key="3">
    <source>
        <dbReference type="Proteomes" id="UP000526302"/>
    </source>
</evidence>
<feature type="transmembrane region" description="Helical" evidence="1">
    <location>
        <begin position="99"/>
        <end position="121"/>
    </location>
</feature>
<organism evidence="2 3">
    <name type="scientific">Candidatus Iainarchaeum sp</name>
    <dbReference type="NCBI Taxonomy" id="3101447"/>
    <lineage>
        <taxon>Archaea</taxon>
        <taxon>Candidatus Iainarchaeota</taxon>
        <taxon>Candidatus Iainarchaeia</taxon>
        <taxon>Candidatus Iainarchaeales</taxon>
        <taxon>Candidatus Iainarchaeaceae</taxon>
        <taxon>Candidatus Iainarchaeum</taxon>
    </lineage>
</organism>
<evidence type="ECO:0000313" key="2">
    <source>
        <dbReference type="EMBL" id="NMA44892.1"/>
    </source>
</evidence>
<name>A0A7K4C0D8_9ARCH</name>
<dbReference type="PROSITE" id="PS51257">
    <property type="entry name" value="PROKAR_LIPOPROTEIN"/>
    <property type="match status" value="1"/>
</dbReference>